<dbReference type="InterPro" id="IPR045851">
    <property type="entry name" value="AMP-bd_C_sf"/>
</dbReference>
<dbReference type="Pfam" id="PF00501">
    <property type="entry name" value="AMP-binding"/>
    <property type="match status" value="1"/>
</dbReference>
<evidence type="ECO:0000256" key="2">
    <source>
        <dbReference type="ARBA" id="ARBA00005005"/>
    </source>
</evidence>
<evidence type="ECO:0000256" key="4">
    <source>
        <dbReference type="ARBA" id="ARBA00023136"/>
    </source>
</evidence>
<protein>
    <recommendedName>
        <fullName evidence="6">Long-chain-fatty-acid--CoA ligase</fullName>
        <ecNumber evidence="5">6.2.1.3</ecNumber>
    </recommendedName>
    <alternativeName>
        <fullName evidence="7">Long-chain acyl-CoA synthetase</fullName>
    </alternativeName>
</protein>
<feature type="domain" description="AMP-binding enzyme C-terminal" evidence="9">
    <location>
        <begin position="427"/>
        <end position="500"/>
    </location>
</feature>
<dbReference type="RefSeq" id="WP_126606866.1">
    <property type="nucleotide sequence ID" value="NZ_AP025145.1"/>
</dbReference>
<dbReference type="CDD" id="cd05936">
    <property type="entry name" value="FC-FACS_FadD_like"/>
    <property type="match status" value="1"/>
</dbReference>
<dbReference type="InterPro" id="IPR020845">
    <property type="entry name" value="AMP-binding_CS"/>
</dbReference>
<comment type="caution">
    <text evidence="10">The sequence shown here is derived from an EMBL/GenBank/DDBJ whole genome shotgun (WGS) entry which is preliminary data.</text>
</comment>
<comment type="subcellular location">
    <subcellularLocation>
        <location evidence="1">Membrane</location>
        <topology evidence="1">Peripheral membrane protein</topology>
    </subcellularLocation>
</comment>
<dbReference type="GO" id="GO:0004467">
    <property type="term" value="F:long-chain fatty acid-CoA ligase activity"/>
    <property type="evidence" value="ECO:0007669"/>
    <property type="project" value="UniProtKB-EC"/>
</dbReference>
<dbReference type="InterPro" id="IPR050237">
    <property type="entry name" value="ATP-dep_AMP-bd_enzyme"/>
</dbReference>
<dbReference type="GO" id="GO:0016020">
    <property type="term" value="C:membrane"/>
    <property type="evidence" value="ECO:0007669"/>
    <property type="project" value="UniProtKB-SubCell"/>
</dbReference>
<comment type="pathway">
    <text evidence="2">Lipid metabolism; fatty acid beta-oxidation.</text>
</comment>
<dbReference type="InterPro" id="IPR025110">
    <property type="entry name" value="AMP-bd_C"/>
</dbReference>
<evidence type="ECO:0000313" key="11">
    <source>
        <dbReference type="Proteomes" id="UP001156690"/>
    </source>
</evidence>
<dbReference type="SUPFAM" id="SSF56801">
    <property type="entry name" value="Acetyl-CoA synthetase-like"/>
    <property type="match status" value="1"/>
</dbReference>
<gene>
    <name evidence="10" type="primary">fadD</name>
    <name evidence="10" type="ORF">GCM10007932_51720</name>
</gene>
<keyword evidence="3 10" id="KW-0436">Ligase</keyword>
<dbReference type="Gene3D" id="3.30.300.30">
    <property type="match status" value="1"/>
</dbReference>
<evidence type="ECO:0000259" key="8">
    <source>
        <dbReference type="Pfam" id="PF00501"/>
    </source>
</evidence>
<accession>A0AAV5NZR5</accession>
<dbReference type="PANTHER" id="PTHR43767">
    <property type="entry name" value="LONG-CHAIN-FATTY-ACID--COA LIGASE"/>
    <property type="match status" value="1"/>
</dbReference>
<reference evidence="11" key="1">
    <citation type="journal article" date="2019" name="Int. J. Syst. Evol. Microbiol.">
        <title>The Global Catalogue of Microorganisms (GCM) 10K type strain sequencing project: providing services to taxonomists for standard genome sequencing and annotation.</title>
        <authorList>
            <consortium name="The Broad Institute Genomics Platform"/>
            <consortium name="The Broad Institute Genome Sequencing Center for Infectious Disease"/>
            <person name="Wu L."/>
            <person name="Ma J."/>
        </authorList>
    </citation>
    <scope>NUCLEOTIDE SEQUENCE [LARGE SCALE GENOMIC DNA]</scope>
    <source>
        <strain evidence="11">NBRC 15640</strain>
    </source>
</reference>
<dbReference type="PANTHER" id="PTHR43767:SF8">
    <property type="entry name" value="LONG-CHAIN-FATTY-ACID--COA LIGASE"/>
    <property type="match status" value="1"/>
</dbReference>
<dbReference type="Pfam" id="PF13193">
    <property type="entry name" value="AMP-binding_C"/>
    <property type="match status" value="1"/>
</dbReference>
<dbReference type="PROSITE" id="PS00455">
    <property type="entry name" value="AMP_BINDING"/>
    <property type="match status" value="1"/>
</dbReference>
<name>A0AAV5NZR5_9VIBR</name>
<evidence type="ECO:0000313" key="10">
    <source>
        <dbReference type="EMBL" id="GLQ75809.1"/>
    </source>
</evidence>
<dbReference type="EC" id="6.2.1.3" evidence="5"/>
<feature type="domain" description="AMP-dependent synthetase/ligase" evidence="8">
    <location>
        <begin position="14"/>
        <end position="376"/>
    </location>
</feature>
<evidence type="ECO:0000256" key="1">
    <source>
        <dbReference type="ARBA" id="ARBA00004170"/>
    </source>
</evidence>
<keyword evidence="4" id="KW-0472">Membrane</keyword>
<sequence>MNSNANLGKMIELTCARFGDRVAFECQGKEITFNQVEHQSRQLAIWFQQHPELIQGDRIAIQLPNVLHYPIVAYAALRAGLVVVNTNPLYTYRELSHQLADSGAKALVVLDANNIDIEQIKFDTNVSIFLQASPVLSENSLVTPIDSAIEMASGELAPYDPSYSDICVLQYTGGTTGLAKGACLTHHGLIQNILQLSHRLNKQLNDDGEISICPLPLYHIYAFAVNMLLIFSYGGRNVLIPNPRDIDSMITAIEPHSFTMFSGINTLFVALCHHPKFKSLNFDSLKLTLSGGAALTENARKMWLDTTGKTISEGYGMSETSPVIALNEPGNEEYGTVGLPLVDTKVEIWDLNEKPLESGEVGEIVISGPQVMEGYWNRSQETEEVITSSGFFKTGDLGLIMPSGAIKIVDRLKDMILVSGFNVYPTEIEQVLCDHPSIMEAAVVGGEDPKTGEAVLAYITVSNPLTIDEVVAHCRENLTAYKVPKMIQILPELPKSTVGKILRRELRR</sequence>
<evidence type="ECO:0000256" key="3">
    <source>
        <dbReference type="ARBA" id="ARBA00022598"/>
    </source>
</evidence>
<evidence type="ECO:0000256" key="7">
    <source>
        <dbReference type="ARBA" id="ARBA00042773"/>
    </source>
</evidence>
<evidence type="ECO:0000256" key="5">
    <source>
        <dbReference type="ARBA" id="ARBA00026121"/>
    </source>
</evidence>
<dbReference type="InterPro" id="IPR000873">
    <property type="entry name" value="AMP-dep_synth/lig_dom"/>
</dbReference>
<organism evidence="10 11">
    <name type="scientific">Vibrio penaeicida</name>
    <dbReference type="NCBI Taxonomy" id="104609"/>
    <lineage>
        <taxon>Bacteria</taxon>
        <taxon>Pseudomonadati</taxon>
        <taxon>Pseudomonadota</taxon>
        <taxon>Gammaproteobacteria</taxon>
        <taxon>Vibrionales</taxon>
        <taxon>Vibrionaceae</taxon>
        <taxon>Vibrio</taxon>
    </lineage>
</organism>
<dbReference type="Proteomes" id="UP001156690">
    <property type="component" value="Unassembled WGS sequence"/>
</dbReference>
<dbReference type="Gene3D" id="2.30.38.10">
    <property type="entry name" value="Luciferase, Domain 3"/>
    <property type="match status" value="1"/>
</dbReference>
<evidence type="ECO:0000259" key="9">
    <source>
        <dbReference type="Pfam" id="PF13193"/>
    </source>
</evidence>
<dbReference type="EMBL" id="BSNX01000075">
    <property type="protein sequence ID" value="GLQ75809.1"/>
    <property type="molecule type" value="Genomic_DNA"/>
</dbReference>
<dbReference type="Gene3D" id="3.40.50.980">
    <property type="match status" value="2"/>
</dbReference>
<keyword evidence="11" id="KW-1185">Reference proteome</keyword>
<dbReference type="AlphaFoldDB" id="A0AAV5NZR5"/>
<proteinExistence type="predicted"/>
<evidence type="ECO:0000256" key="6">
    <source>
        <dbReference type="ARBA" id="ARBA00039545"/>
    </source>
</evidence>